<dbReference type="AlphaFoldDB" id="A0A2T6AY36"/>
<dbReference type="Proteomes" id="UP000244224">
    <property type="component" value="Unassembled WGS sequence"/>
</dbReference>
<dbReference type="Pfam" id="PF10065">
    <property type="entry name" value="DUF2303"/>
    <property type="match status" value="1"/>
</dbReference>
<evidence type="ECO:0000313" key="2">
    <source>
        <dbReference type="Proteomes" id="UP000244224"/>
    </source>
</evidence>
<name>A0A2T6AY36_9RHOB</name>
<dbReference type="InterPro" id="IPR019276">
    <property type="entry name" value="DUF2303"/>
</dbReference>
<organism evidence="1 2">
    <name type="scientific">Gemmobacter caeni</name>
    <dbReference type="NCBI Taxonomy" id="589035"/>
    <lineage>
        <taxon>Bacteria</taxon>
        <taxon>Pseudomonadati</taxon>
        <taxon>Pseudomonadota</taxon>
        <taxon>Alphaproteobacteria</taxon>
        <taxon>Rhodobacterales</taxon>
        <taxon>Paracoccaceae</taxon>
        <taxon>Gemmobacter</taxon>
    </lineage>
</organism>
<dbReference type="EMBL" id="QBKP01000009">
    <property type="protein sequence ID" value="PTX48706.1"/>
    <property type="molecule type" value="Genomic_DNA"/>
</dbReference>
<evidence type="ECO:0000313" key="1">
    <source>
        <dbReference type="EMBL" id="PTX48706.1"/>
    </source>
</evidence>
<comment type="caution">
    <text evidence="1">The sequence shown here is derived from an EMBL/GenBank/DDBJ whole genome shotgun (WGS) entry which is preliminary data.</text>
</comment>
<accession>A0A2T6AY36</accession>
<gene>
    <name evidence="1" type="ORF">C8N34_109216</name>
</gene>
<protein>
    <submittedName>
        <fullName evidence="1">Uncharacterized protein DUF2303</fullName>
    </submittedName>
</protein>
<reference evidence="1 2" key="1">
    <citation type="submission" date="2018-04" db="EMBL/GenBank/DDBJ databases">
        <title>Genomic Encyclopedia of Archaeal and Bacterial Type Strains, Phase II (KMG-II): from individual species to whole genera.</title>
        <authorList>
            <person name="Goeker M."/>
        </authorList>
    </citation>
    <scope>NUCLEOTIDE SEQUENCE [LARGE SCALE GENOMIC DNA]</scope>
    <source>
        <strain evidence="1 2">DSM 21823</strain>
    </source>
</reference>
<sequence>MAQKIETTASPALPVISAGEELEAAIRAARLADPVIDGPDGRRHVFVPRDFNLSQLPDDTRLPAIPAQRVIVDDRASLVTYANRFRDDRSIIVADFDALEIAAHLDWHPHNAMPDSFGQSGALKHSVTLKLRASEEFQRWDAMEGKVHPQEEFARFLEENSSDVGYPEAATMVEISRDFEATVGQSYKSSVRLDNGDRKLRFESETKVMNDVIIPERFTLNIPIYNGEEPDTLTALFRWRAVGGGAVALGFQWHRVEYQRRAHFAQIASTAAEETGLPWIMGRKAT</sequence>
<dbReference type="RefSeq" id="WP_108129533.1">
    <property type="nucleotide sequence ID" value="NZ_QBKP01000009.1"/>
</dbReference>
<keyword evidence="2" id="KW-1185">Reference proteome</keyword>
<proteinExistence type="predicted"/>
<dbReference type="OrthoDB" id="7822597at2"/>